<dbReference type="AlphaFoldDB" id="G9X244"/>
<feature type="domain" description="Tyr recombinase" evidence="2">
    <location>
        <begin position="33"/>
        <end position="222"/>
    </location>
</feature>
<dbReference type="InterPro" id="IPR011010">
    <property type="entry name" value="DNA_brk_join_enz"/>
</dbReference>
<dbReference type="InterPro" id="IPR013762">
    <property type="entry name" value="Integrase-like_cat_sf"/>
</dbReference>
<evidence type="ECO:0000313" key="3">
    <source>
        <dbReference type="EMBL" id="EHL13167.1"/>
    </source>
</evidence>
<accession>G9X244</accession>
<dbReference type="BioCyc" id="EBAC796937-HMP:GMGH-468-MONOMER"/>
<sequence length="228" mass="26259">MLIKSCLKMAKKDKIINDNILDDLSIKRIKNTDKYNVFTADEQKIFIEYLKNSNEPLKNLLLFTLATGLRLGEVLALEKTDIKDNKVFVNKNLQKIKSDKKYVYDVSTTKTAFSVREVPLPQKIIDILPDILNTDGNLLFADEETKSFIFPRRPLRHIQSICKKLNITVITFHGLRHTYATRLFESGVSIKTVQKLMGHSDIQTTMNIYTHVMPNIIDDAVEKLNNFL</sequence>
<dbReference type="Gene3D" id="1.10.443.10">
    <property type="entry name" value="Intergrase catalytic core"/>
    <property type="match status" value="1"/>
</dbReference>
<dbReference type="RefSeq" id="WP_009524704.1">
    <property type="nucleotide sequence ID" value="NZ_JH414547.1"/>
</dbReference>
<evidence type="ECO:0000313" key="4">
    <source>
        <dbReference type="Proteomes" id="UP000006437"/>
    </source>
</evidence>
<dbReference type="PROSITE" id="PS51898">
    <property type="entry name" value="TYR_RECOMBINASE"/>
    <property type="match status" value="1"/>
</dbReference>
<dbReference type="PATRIC" id="fig|796937.3.peg.1689"/>
<gene>
    <name evidence="3" type="ORF">HMPREF9629_00467</name>
</gene>
<dbReference type="InterPro" id="IPR002104">
    <property type="entry name" value="Integrase_catalytic"/>
</dbReference>
<proteinExistence type="predicted"/>
<comment type="caution">
    <text evidence="3">The sequence shown here is derived from an EMBL/GenBank/DDBJ whole genome shotgun (WGS) entry which is preliminary data.</text>
</comment>
<evidence type="ECO:0000259" key="2">
    <source>
        <dbReference type="PROSITE" id="PS51898"/>
    </source>
</evidence>
<dbReference type="GO" id="GO:0015074">
    <property type="term" value="P:DNA integration"/>
    <property type="evidence" value="ECO:0007669"/>
    <property type="project" value="InterPro"/>
</dbReference>
<evidence type="ECO:0000256" key="1">
    <source>
        <dbReference type="ARBA" id="ARBA00023172"/>
    </source>
</evidence>
<protein>
    <recommendedName>
        <fullName evidence="2">Tyr recombinase domain-containing protein</fullName>
    </recommendedName>
</protein>
<reference evidence="3 4" key="1">
    <citation type="submission" date="2011-08" db="EMBL/GenBank/DDBJ databases">
        <title>The Genome Sequence of Eubacteriaceae bacterium ACC19a.</title>
        <authorList>
            <consortium name="The Broad Institute Genome Sequencing Platform"/>
            <person name="Earl A."/>
            <person name="Ward D."/>
            <person name="Feldgarden M."/>
            <person name="Gevers D."/>
            <person name="Sizova M."/>
            <person name="Hazen A."/>
            <person name="Epstein S."/>
            <person name="Young S.K."/>
            <person name="Zeng Q."/>
            <person name="Gargeya S."/>
            <person name="Fitzgerald M."/>
            <person name="Haas B."/>
            <person name="Abouelleil A."/>
            <person name="Alvarado L."/>
            <person name="Arachchi H.M."/>
            <person name="Berlin A."/>
            <person name="Brown A."/>
            <person name="Chapman S.B."/>
            <person name="Chen Z."/>
            <person name="Dunbar C."/>
            <person name="Freedman E."/>
            <person name="Gearin G."/>
            <person name="Gellesch M."/>
            <person name="Goldberg J."/>
            <person name="Griggs A."/>
            <person name="Gujja S."/>
            <person name="Heiman D."/>
            <person name="Howarth C."/>
            <person name="Larson L."/>
            <person name="Lui A."/>
            <person name="MacDonald P.J.P."/>
            <person name="Montmayeur A."/>
            <person name="Murphy C."/>
            <person name="Neiman D."/>
            <person name="Pearson M."/>
            <person name="Priest M."/>
            <person name="Roberts A."/>
            <person name="Saif S."/>
            <person name="Shea T."/>
            <person name="Shenoy N."/>
            <person name="Sisk P."/>
            <person name="Stolte C."/>
            <person name="Sykes S."/>
            <person name="Wortman J."/>
            <person name="Nusbaum C."/>
            <person name="Birren B."/>
        </authorList>
    </citation>
    <scope>NUCLEOTIDE SEQUENCE [LARGE SCALE GENOMIC DNA]</scope>
    <source>
        <strain evidence="3 4">ACC19a</strain>
    </source>
</reference>
<dbReference type="Proteomes" id="UP000006437">
    <property type="component" value="Unassembled WGS sequence"/>
</dbReference>
<dbReference type="PANTHER" id="PTHR30349">
    <property type="entry name" value="PHAGE INTEGRASE-RELATED"/>
    <property type="match status" value="1"/>
</dbReference>
<dbReference type="GO" id="GO:0006310">
    <property type="term" value="P:DNA recombination"/>
    <property type="evidence" value="ECO:0007669"/>
    <property type="project" value="UniProtKB-KW"/>
</dbReference>
<dbReference type="CDD" id="cd01189">
    <property type="entry name" value="INT_ICEBs1_C_like"/>
    <property type="match status" value="1"/>
</dbReference>
<dbReference type="GO" id="GO:0003677">
    <property type="term" value="F:DNA binding"/>
    <property type="evidence" value="ECO:0007669"/>
    <property type="project" value="InterPro"/>
</dbReference>
<dbReference type="PANTHER" id="PTHR30349:SF64">
    <property type="entry name" value="PROPHAGE INTEGRASE INTD-RELATED"/>
    <property type="match status" value="1"/>
</dbReference>
<name>G9X244_9FIRM</name>
<organism evidence="3 4">
    <name type="scientific">Peptoanaerobacter stomatis</name>
    <dbReference type="NCBI Taxonomy" id="796937"/>
    <lineage>
        <taxon>Bacteria</taxon>
        <taxon>Bacillati</taxon>
        <taxon>Bacillota</taxon>
        <taxon>Clostridia</taxon>
        <taxon>Peptostreptococcales</taxon>
        <taxon>Filifactoraceae</taxon>
        <taxon>Peptoanaerobacter</taxon>
    </lineage>
</organism>
<keyword evidence="1" id="KW-0233">DNA recombination</keyword>
<dbReference type="HOGENOM" id="CLU_027562_17_2_9"/>
<dbReference type="Pfam" id="PF00589">
    <property type="entry name" value="Phage_integrase"/>
    <property type="match status" value="1"/>
</dbReference>
<dbReference type="EMBL" id="AFZE01000045">
    <property type="protein sequence ID" value="EHL13167.1"/>
    <property type="molecule type" value="Genomic_DNA"/>
</dbReference>
<dbReference type="SUPFAM" id="SSF56349">
    <property type="entry name" value="DNA breaking-rejoining enzymes"/>
    <property type="match status" value="1"/>
</dbReference>
<dbReference type="InterPro" id="IPR050090">
    <property type="entry name" value="Tyrosine_recombinase_XerCD"/>
</dbReference>